<keyword evidence="2" id="KW-1185">Reference proteome</keyword>
<accession>A0AAD3NJ71</accession>
<evidence type="ECO:0000313" key="1">
    <source>
        <dbReference type="EMBL" id="GLD72021.1"/>
    </source>
</evidence>
<protein>
    <submittedName>
        <fullName evidence="1">Vitrin isoform X1</fullName>
    </submittedName>
</protein>
<gene>
    <name evidence="1" type="ORF">AKAME5_002334500</name>
</gene>
<evidence type="ECO:0000313" key="2">
    <source>
        <dbReference type="Proteomes" id="UP001279410"/>
    </source>
</evidence>
<name>A0AAD3NJ71_LATJO</name>
<dbReference type="AlphaFoldDB" id="A0AAD3NJ71"/>
<comment type="caution">
    <text evidence="1">The sequence shown here is derived from an EMBL/GenBank/DDBJ whole genome shotgun (WGS) entry which is preliminary data.</text>
</comment>
<sequence length="186" mass="20412">MRGGGGGGVSPAWESGINIFFVTIEGPDDNLEAKPVEANFVDKVGCCQRCVSGSLQRTCLKPRCVRLAGGCAGQTASSPACGQLVRLRKITAAASRSGCVTRPLVCSKTFNANLLHRLRHRRFQQRGHRNFRTGAPVRANVTPEFGRSLTRTRGSEPRQHTHEQRLEFAGYNHKAEPLNAIKRINY</sequence>
<dbReference type="Proteomes" id="UP001279410">
    <property type="component" value="Unassembled WGS sequence"/>
</dbReference>
<dbReference type="EMBL" id="BRZM01000830">
    <property type="protein sequence ID" value="GLD72021.1"/>
    <property type="molecule type" value="Genomic_DNA"/>
</dbReference>
<proteinExistence type="predicted"/>
<organism evidence="1 2">
    <name type="scientific">Lates japonicus</name>
    <name type="common">Japanese lates</name>
    <dbReference type="NCBI Taxonomy" id="270547"/>
    <lineage>
        <taxon>Eukaryota</taxon>
        <taxon>Metazoa</taxon>
        <taxon>Chordata</taxon>
        <taxon>Craniata</taxon>
        <taxon>Vertebrata</taxon>
        <taxon>Euteleostomi</taxon>
        <taxon>Actinopterygii</taxon>
        <taxon>Neopterygii</taxon>
        <taxon>Teleostei</taxon>
        <taxon>Neoteleostei</taxon>
        <taxon>Acanthomorphata</taxon>
        <taxon>Carangaria</taxon>
        <taxon>Carangaria incertae sedis</taxon>
        <taxon>Centropomidae</taxon>
        <taxon>Lates</taxon>
    </lineage>
</organism>
<reference evidence="1" key="1">
    <citation type="submission" date="2022-08" db="EMBL/GenBank/DDBJ databases">
        <title>Genome sequencing of akame (Lates japonicus).</title>
        <authorList>
            <person name="Hashiguchi Y."/>
            <person name="Takahashi H."/>
        </authorList>
    </citation>
    <scope>NUCLEOTIDE SEQUENCE</scope>
    <source>
        <strain evidence="1">Kochi</strain>
    </source>
</reference>